<sequence length="113" mass="13140">MSCLIKSLQQLIYALRKGMNLEVSCGHRGARLEAARILRIYDTILRGARQRNTKQEHQEHSNIIVFQPFVRIQQILTVNDDILEVGDLQLVSDRHFHFMRDKIAETPNSTLRT</sequence>
<organism evidence="1 2">
    <name type="scientific">Sordaria macrospora</name>
    <dbReference type="NCBI Taxonomy" id="5147"/>
    <lineage>
        <taxon>Eukaryota</taxon>
        <taxon>Fungi</taxon>
        <taxon>Dikarya</taxon>
        <taxon>Ascomycota</taxon>
        <taxon>Pezizomycotina</taxon>
        <taxon>Sordariomycetes</taxon>
        <taxon>Sordariomycetidae</taxon>
        <taxon>Sordariales</taxon>
        <taxon>Sordariaceae</taxon>
        <taxon>Sordaria</taxon>
    </lineage>
</organism>
<dbReference type="VEuPathDB" id="FungiDB:SMAC_09534"/>
<dbReference type="AlphaFoldDB" id="A0A8S9A2F8"/>
<gene>
    <name evidence="1" type="ORF">SMACR_09534</name>
</gene>
<accession>A0A8S9A2F8</accession>
<protein>
    <submittedName>
        <fullName evidence="1">Uncharacterized protein</fullName>
    </submittedName>
</protein>
<evidence type="ECO:0000313" key="1">
    <source>
        <dbReference type="EMBL" id="KAA8635716.1"/>
    </source>
</evidence>
<dbReference type="EMBL" id="NMPR01000010">
    <property type="protein sequence ID" value="KAA8635716.1"/>
    <property type="molecule type" value="Genomic_DNA"/>
</dbReference>
<comment type="caution">
    <text evidence="1">The sequence shown here is derived from an EMBL/GenBank/DDBJ whole genome shotgun (WGS) entry which is preliminary data.</text>
</comment>
<reference evidence="1 2" key="1">
    <citation type="submission" date="2017-07" db="EMBL/GenBank/DDBJ databases">
        <title>Genome sequence of the Sordaria macrospora wild type strain R19027.</title>
        <authorList>
            <person name="Nowrousian M."/>
            <person name="Teichert I."/>
            <person name="Kueck U."/>
        </authorList>
    </citation>
    <scope>NUCLEOTIDE SEQUENCE [LARGE SCALE GENOMIC DNA]</scope>
    <source>
        <strain evidence="1 2">R19027</strain>
        <tissue evidence="1">Mycelium</tissue>
    </source>
</reference>
<proteinExistence type="predicted"/>
<dbReference type="Proteomes" id="UP000433876">
    <property type="component" value="Unassembled WGS sequence"/>
</dbReference>
<evidence type="ECO:0000313" key="2">
    <source>
        <dbReference type="Proteomes" id="UP000433876"/>
    </source>
</evidence>
<name>A0A8S9A2F8_SORMA</name>